<evidence type="ECO:0000313" key="2">
    <source>
        <dbReference type="EMBL" id="CAA9329346.1"/>
    </source>
</evidence>
<name>A0A6J4LDA0_9BACT</name>
<sequence length="60" mass="6823">MPSNKQAYQEAFERAREGKPRPLLDKILAVFTEDQYTRQSREKGERDGMAARAQSEAPPA</sequence>
<feature type="region of interest" description="Disordered" evidence="1">
    <location>
        <begin position="35"/>
        <end position="60"/>
    </location>
</feature>
<accession>A0A6J4LDA0</accession>
<protein>
    <submittedName>
        <fullName evidence="2">Uncharacterized protein</fullName>
    </submittedName>
</protein>
<feature type="compositionally biased region" description="Basic and acidic residues" evidence="1">
    <location>
        <begin position="35"/>
        <end position="49"/>
    </location>
</feature>
<organism evidence="2">
    <name type="scientific">uncultured Gemmatimonadota bacterium</name>
    <dbReference type="NCBI Taxonomy" id="203437"/>
    <lineage>
        <taxon>Bacteria</taxon>
        <taxon>Pseudomonadati</taxon>
        <taxon>Gemmatimonadota</taxon>
        <taxon>environmental samples</taxon>
    </lineage>
</organism>
<dbReference type="AlphaFoldDB" id="A0A6J4LDA0"/>
<gene>
    <name evidence="2" type="ORF">AVDCRST_MAG68-2408</name>
</gene>
<reference evidence="2" key="1">
    <citation type="submission" date="2020-02" db="EMBL/GenBank/DDBJ databases">
        <authorList>
            <person name="Meier V. D."/>
        </authorList>
    </citation>
    <scope>NUCLEOTIDE SEQUENCE</scope>
    <source>
        <strain evidence="2">AVDCRST_MAG68</strain>
    </source>
</reference>
<dbReference type="EMBL" id="CADCTW010000114">
    <property type="protein sequence ID" value="CAA9329346.1"/>
    <property type="molecule type" value="Genomic_DNA"/>
</dbReference>
<proteinExistence type="predicted"/>
<evidence type="ECO:0000256" key="1">
    <source>
        <dbReference type="SAM" id="MobiDB-lite"/>
    </source>
</evidence>